<evidence type="ECO:0000313" key="3">
    <source>
        <dbReference type="Proteomes" id="UP000299102"/>
    </source>
</evidence>
<dbReference type="AlphaFoldDB" id="A0A4C1SVM3"/>
<organism evidence="2 3">
    <name type="scientific">Eumeta variegata</name>
    <name type="common">Bagworm moth</name>
    <name type="synonym">Eumeta japonica</name>
    <dbReference type="NCBI Taxonomy" id="151549"/>
    <lineage>
        <taxon>Eukaryota</taxon>
        <taxon>Metazoa</taxon>
        <taxon>Ecdysozoa</taxon>
        <taxon>Arthropoda</taxon>
        <taxon>Hexapoda</taxon>
        <taxon>Insecta</taxon>
        <taxon>Pterygota</taxon>
        <taxon>Neoptera</taxon>
        <taxon>Endopterygota</taxon>
        <taxon>Lepidoptera</taxon>
        <taxon>Glossata</taxon>
        <taxon>Ditrysia</taxon>
        <taxon>Tineoidea</taxon>
        <taxon>Psychidae</taxon>
        <taxon>Oiketicinae</taxon>
        <taxon>Eumeta</taxon>
    </lineage>
</organism>
<evidence type="ECO:0000313" key="2">
    <source>
        <dbReference type="EMBL" id="GBP05280.1"/>
    </source>
</evidence>
<dbReference type="EMBL" id="BGZK01000017">
    <property type="protein sequence ID" value="GBP05280.1"/>
    <property type="molecule type" value="Genomic_DNA"/>
</dbReference>
<sequence>MLTALTLTHPVAHSTRSHRHRRPWDNVATPQGVATHSLGSPESIELELVDIGGEQPREHAKALVSQ</sequence>
<feature type="region of interest" description="Disordered" evidence="1">
    <location>
        <begin position="1"/>
        <end position="41"/>
    </location>
</feature>
<reference evidence="2 3" key="1">
    <citation type="journal article" date="2019" name="Commun. Biol.">
        <title>The bagworm genome reveals a unique fibroin gene that provides high tensile strength.</title>
        <authorList>
            <person name="Kono N."/>
            <person name="Nakamura H."/>
            <person name="Ohtoshi R."/>
            <person name="Tomita M."/>
            <person name="Numata K."/>
            <person name="Arakawa K."/>
        </authorList>
    </citation>
    <scope>NUCLEOTIDE SEQUENCE [LARGE SCALE GENOMIC DNA]</scope>
</reference>
<keyword evidence="3" id="KW-1185">Reference proteome</keyword>
<dbReference type="Proteomes" id="UP000299102">
    <property type="component" value="Unassembled WGS sequence"/>
</dbReference>
<feature type="compositionally biased region" description="Polar residues" evidence="1">
    <location>
        <begin position="28"/>
        <end position="40"/>
    </location>
</feature>
<evidence type="ECO:0000256" key="1">
    <source>
        <dbReference type="SAM" id="MobiDB-lite"/>
    </source>
</evidence>
<gene>
    <name evidence="2" type="ORF">EVAR_76730_1</name>
</gene>
<accession>A0A4C1SVM3</accession>
<comment type="caution">
    <text evidence="2">The sequence shown here is derived from an EMBL/GenBank/DDBJ whole genome shotgun (WGS) entry which is preliminary data.</text>
</comment>
<name>A0A4C1SVM3_EUMVA</name>
<proteinExistence type="predicted"/>
<protein>
    <submittedName>
        <fullName evidence="2">Uncharacterized protein</fullName>
    </submittedName>
</protein>